<comment type="pathway">
    <text evidence="8">Amino-acid biosynthesis; L-histidine biosynthesis; L-histidine from 5-phospho-alpha-D-ribose 1-diphosphate: step 9/9.</text>
</comment>
<organism evidence="16 17">
    <name type="scientific">Candidatus Ruthenibacterium avium</name>
    <dbReference type="NCBI Taxonomy" id="2838751"/>
    <lineage>
        <taxon>Bacteria</taxon>
        <taxon>Bacillati</taxon>
        <taxon>Bacillota</taxon>
        <taxon>Clostridia</taxon>
        <taxon>Eubacteriales</taxon>
        <taxon>Oscillospiraceae</taxon>
        <taxon>Ruthenibacterium</taxon>
    </lineage>
</organism>
<comment type="cofactor">
    <cofactor evidence="8 13">
        <name>Zn(2+)</name>
        <dbReference type="ChEBI" id="CHEBI:29105"/>
    </cofactor>
    <text evidence="8 13">Binds 1 zinc ion per subunit.</text>
</comment>
<keyword evidence="8" id="KW-0368">Histidine biosynthesis</keyword>
<keyword evidence="6 8" id="KW-0560">Oxidoreductase</keyword>
<evidence type="ECO:0000256" key="12">
    <source>
        <dbReference type="PIRSR" id="PIRSR000099-3"/>
    </source>
</evidence>
<keyword evidence="15" id="KW-0175">Coiled coil</keyword>
<feature type="active site" description="Proton acceptor" evidence="8 10">
    <location>
        <position position="320"/>
    </location>
</feature>
<evidence type="ECO:0000256" key="2">
    <source>
        <dbReference type="ARBA" id="ARBA00010178"/>
    </source>
</evidence>
<feature type="binding site" evidence="8 12">
    <location>
        <position position="255"/>
    </location>
    <ligand>
        <name>substrate</name>
    </ligand>
</feature>
<dbReference type="PANTHER" id="PTHR21256">
    <property type="entry name" value="HISTIDINOL DEHYDROGENASE HDH"/>
    <property type="match status" value="1"/>
</dbReference>
<evidence type="ECO:0000256" key="3">
    <source>
        <dbReference type="ARBA" id="ARBA00012965"/>
    </source>
</evidence>
<dbReference type="HAMAP" id="MF_01024">
    <property type="entry name" value="HisD"/>
    <property type="match status" value="1"/>
</dbReference>
<keyword evidence="5 8" id="KW-0862">Zinc</keyword>
<dbReference type="SUPFAM" id="SSF53720">
    <property type="entry name" value="ALDH-like"/>
    <property type="match status" value="1"/>
</dbReference>
<feature type="binding site" evidence="8 12">
    <location>
        <position position="413"/>
    </location>
    <ligand>
        <name>substrate</name>
    </ligand>
</feature>
<dbReference type="InterPro" id="IPR016161">
    <property type="entry name" value="Ald_DH/histidinol_DH"/>
</dbReference>
<evidence type="ECO:0000256" key="5">
    <source>
        <dbReference type="ARBA" id="ARBA00022833"/>
    </source>
</evidence>
<reference evidence="16" key="2">
    <citation type="submission" date="2021-04" db="EMBL/GenBank/DDBJ databases">
        <authorList>
            <person name="Gilroy R."/>
        </authorList>
    </citation>
    <scope>NUCLEOTIDE SEQUENCE</scope>
    <source>
        <strain evidence="16">ChiBcec8-14828</strain>
    </source>
</reference>
<accession>A0A9D2S1K5</accession>
<comment type="catalytic activity">
    <reaction evidence="7 8">
        <text>L-histidinol + 2 NAD(+) + H2O = L-histidine + 2 NADH + 3 H(+)</text>
        <dbReference type="Rhea" id="RHEA:20641"/>
        <dbReference type="ChEBI" id="CHEBI:15377"/>
        <dbReference type="ChEBI" id="CHEBI:15378"/>
        <dbReference type="ChEBI" id="CHEBI:57540"/>
        <dbReference type="ChEBI" id="CHEBI:57595"/>
        <dbReference type="ChEBI" id="CHEBI:57699"/>
        <dbReference type="ChEBI" id="CHEBI:57945"/>
        <dbReference type="EC" id="1.1.1.23"/>
    </reaction>
</comment>
<dbReference type="PRINTS" id="PR00083">
    <property type="entry name" value="HOLDHDRGNASE"/>
</dbReference>
<feature type="active site" description="Proton acceptor" evidence="8 10">
    <location>
        <position position="321"/>
    </location>
</feature>
<evidence type="ECO:0000256" key="13">
    <source>
        <dbReference type="PIRSR" id="PIRSR000099-4"/>
    </source>
</evidence>
<feature type="binding site" evidence="8 13">
    <location>
        <position position="252"/>
    </location>
    <ligand>
        <name>Zn(2+)</name>
        <dbReference type="ChEBI" id="CHEBI:29105"/>
    </ligand>
</feature>
<evidence type="ECO:0000256" key="11">
    <source>
        <dbReference type="PIRSR" id="PIRSR000099-2"/>
    </source>
</evidence>
<feature type="binding site" evidence="8 13">
    <location>
        <position position="255"/>
    </location>
    <ligand>
        <name>Zn(2+)</name>
        <dbReference type="ChEBI" id="CHEBI:29105"/>
    </ligand>
</feature>
<dbReference type="GO" id="GO:0000105">
    <property type="term" value="P:L-histidine biosynthetic process"/>
    <property type="evidence" value="ECO:0007669"/>
    <property type="project" value="UniProtKB-UniRule"/>
</dbReference>
<feature type="coiled-coil region" evidence="15">
    <location>
        <begin position="55"/>
        <end position="97"/>
    </location>
</feature>
<keyword evidence="8" id="KW-0028">Amino-acid biosynthesis</keyword>
<evidence type="ECO:0000256" key="1">
    <source>
        <dbReference type="ARBA" id="ARBA00003850"/>
    </source>
</evidence>
<feature type="binding site" evidence="8 12">
    <location>
        <position position="321"/>
    </location>
    <ligand>
        <name>substrate</name>
    </ligand>
</feature>
<dbReference type="GO" id="GO:0005829">
    <property type="term" value="C:cytosol"/>
    <property type="evidence" value="ECO:0007669"/>
    <property type="project" value="TreeGrafter"/>
</dbReference>
<evidence type="ECO:0000256" key="7">
    <source>
        <dbReference type="ARBA" id="ARBA00049489"/>
    </source>
</evidence>
<dbReference type="Pfam" id="PF00815">
    <property type="entry name" value="Histidinol_dh"/>
    <property type="match status" value="1"/>
</dbReference>
<feature type="binding site" evidence="8 13">
    <location>
        <position position="354"/>
    </location>
    <ligand>
        <name>Zn(2+)</name>
        <dbReference type="ChEBI" id="CHEBI:29105"/>
    </ligand>
</feature>
<dbReference type="AlphaFoldDB" id="A0A9D2S1K5"/>
<evidence type="ECO:0000313" key="17">
    <source>
        <dbReference type="Proteomes" id="UP000824209"/>
    </source>
</evidence>
<dbReference type="Gene3D" id="3.40.50.1980">
    <property type="entry name" value="Nitrogenase molybdenum iron protein domain"/>
    <property type="match status" value="2"/>
</dbReference>
<evidence type="ECO:0000256" key="9">
    <source>
        <dbReference type="PIRNR" id="PIRNR000099"/>
    </source>
</evidence>
<feature type="binding site" evidence="8 12">
    <location>
        <position position="252"/>
    </location>
    <ligand>
        <name>substrate</name>
    </ligand>
</feature>
<evidence type="ECO:0000256" key="8">
    <source>
        <dbReference type="HAMAP-Rule" id="MF_01024"/>
    </source>
</evidence>
<protein>
    <recommendedName>
        <fullName evidence="3 8">Histidinol dehydrogenase</fullName>
        <shortName evidence="8">HDH</shortName>
        <ecNumber evidence="3 8">1.1.1.23</ecNumber>
    </recommendedName>
</protein>
<dbReference type="GO" id="GO:0004399">
    <property type="term" value="F:histidinol dehydrogenase activity"/>
    <property type="evidence" value="ECO:0007669"/>
    <property type="project" value="UniProtKB-UniRule"/>
</dbReference>
<evidence type="ECO:0000256" key="4">
    <source>
        <dbReference type="ARBA" id="ARBA00022723"/>
    </source>
</evidence>
<proteinExistence type="inferred from homology"/>
<dbReference type="FunFam" id="3.40.50.1980:FF:000026">
    <property type="entry name" value="Histidinol dehydrogenase"/>
    <property type="match status" value="1"/>
</dbReference>
<comment type="function">
    <text evidence="1 8">Catalyzes the sequential NAD-dependent oxidations of L-histidinol to L-histidinaldehyde and then to L-histidine.</text>
</comment>
<evidence type="ECO:0000256" key="14">
    <source>
        <dbReference type="RuleBase" id="RU004175"/>
    </source>
</evidence>
<evidence type="ECO:0000256" key="15">
    <source>
        <dbReference type="SAM" id="Coils"/>
    </source>
</evidence>
<comment type="caution">
    <text evidence="16">The sequence shown here is derived from an EMBL/GenBank/DDBJ whole genome shotgun (WGS) entry which is preliminary data.</text>
</comment>
<evidence type="ECO:0000256" key="6">
    <source>
        <dbReference type="ARBA" id="ARBA00023002"/>
    </source>
</evidence>
<dbReference type="InterPro" id="IPR022695">
    <property type="entry name" value="Histidinol_DH_monofunct"/>
</dbReference>
<dbReference type="FunFam" id="3.40.50.1980:FF:000001">
    <property type="entry name" value="Histidinol dehydrogenase"/>
    <property type="match status" value="1"/>
</dbReference>
<comment type="similarity">
    <text evidence="2 8 9 14">Belongs to the histidinol dehydrogenase family.</text>
</comment>
<feature type="binding site" evidence="8 11">
    <location>
        <position position="207"/>
    </location>
    <ligand>
        <name>NAD(+)</name>
        <dbReference type="ChEBI" id="CHEBI:57540"/>
    </ligand>
</feature>
<evidence type="ECO:0000256" key="10">
    <source>
        <dbReference type="PIRSR" id="PIRSR000099-1"/>
    </source>
</evidence>
<sequence>MKIYRLNEIEEKDVFLRCDTGVDVSQPVREMIERVRKEGDQALYALTEQFDGAKLETLAVSKQEIEDALQKVEKEFLEILREAAQNIRRYHEKQKRESFVMTEREGVVLGQKILPLERVGIYVPGGTAAYPSSVLMNAVPAQIAGVKEIIMVTPPGRDGTVNPAILAAAHVAGVTQIFKLGGAQAVAALAYGTQSVPRVDKIVGPGNAYVAEAKKQVFGQVNIDMVAGPSEVLVLADEKSNPVYIAADLLSQAEHDKLASAVLVTDSETLAQHVSAEVERQLQTLEREEIARASIEANGKIILVKDMHEAIEVSNRIAPEHLELCLEDPFAWLSMVQNAGSVFLGRYNPEPMGDYFSGPNHTLPTMGTARFYSPLSVDDFVKKMQFSYYTRDALKQDYKKVSQFARKEGLTAHARAVEIRFEEECQ</sequence>
<dbReference type="EMBL" id="DWYA01000092">
    <property type="protein sequence ID" value="HJB40758.1"/>
    <property type="molecule type" value="Genomic_DNA"/>
</dbReference>
<dbReference type="InterPro" id="IPR001692">
    <property type="entry name" value="Histidinol_DH_CS"/>
</dbReference>
<feature type="binding site" evidence="8 12">
    <location>
        <position position="408"/>
    </location>
    <ligand>
        <name>substrate</name>
    </ligand>
</feature>
<dbReference type="Gene3D" id="1.20.5.1300">
    <property type="match status" value="1"/>
</dbReference>
<keyword evidence="8 11" id="KW-0520">NAD</keyword>
<feature type="binding site" evidence="8 12">
    <location>
        <position position="230"/>
    </location>
    <ligand>
        <name>substrate</name>
    </ligand>
</feature>
<keyword evidence="4 8" id="KW-0479">Metal-binding</keyword>
<dbReference type="EC" id="1.1.1.23" evidence="3 8"/>
<dbReference type="GO" id="GO:0008270">
    <property type="term" value="F:zinc ion binding"/>
    <property type="evidence" value="ECO:0007669"/>
    <property type="project" value="UniProtKB-UniRule"/>
</dbReference>
<feature type="binding site" evidence="8 13">
    <location>
        <position position="413"/>
    </location>
    <ligand>
        <name>Zn(2+)</name>
        <dbReference type="ChEBI" id="CHEBI:29105"/>
    </ligand>
</feature>
<feature type="binding site" evidence="8 11">
    <location>
        <position position="184"/>
    </location>
    <ligand>
        <name>NAD(+)</name>
        <dbReference type="ChEBI" id="CHEBI:57540"/>
    </ligand>
</feature>
<dbReference type="PIRSF" id="PIRSF000099">
    <property type="entry name" value="Histidinol_dh"/>
    <property type="match status" value="1"/>
</dbReference>
<dbReference type="PROSITE" id="PS00611">
    <property type="entry name" value="HISOL_DEHYDROGENASE"/>
    <property type="match status" value="1"/>
</dbReference>
<feature type="binding site" evidence="8 12">
    <location>
        <position position="354"/>
    </location>
    <ligand>
        <name>substrate</name>
    </ligand>
</feature>
<gene>
    <name evidence="8 16" type="primary">hisD</name>
    <name evidence="16" type="ORF">H9943_10245</name>
</gene>
<feature type="binding site" evidence="8 11">
    <location>
        <position position="122"/>
    </location>
    <ligand>
        <name>NAD(+)</name>
        <dbReference type="ChEBI" id="CHEBI:57540"/>
    </ligand>
</feature>
<dbReference type="GO" id="GO:0051287">
    <property type="term" value="F:NAD binding"/>
    <property type="evidence" value="ECO:0007669"/>
    <property type="project" value="InterPro"/>
</dbReference>
<name>A0A9D2S1K5_9FIRM</name>
<dbReference type="NCBIfam" id="TIGR00069">
    <property type="entry name" value="hisD"/>
    <property type="match status" value="1"/>
</dbReference>
<dbReference type="CDD" id="cd06572">
    <property type="entry name" value="Histidinol_dh"/>
    <property type="match status" value="1"/>
</dbReference>
<reference evidence="16" key="1">
    <citation type="journal article" date="2021" name="PeerJ">
        <title>Extensive microbial diversity within the chicken gut microbiome revealed by metagenomics and culture.</title>
        <authorList>
            <person name="Gilroy R."/>
            <person name="Ravi A."/>
            <person name="Getino M."/>
            <person name="Pursley I."/>
            <person name="Horton D.L."/>
            <person name="Alikhan N.F."/>
            <person name="Baker D."/>
            <person name="Gharbi K."/>
            <person name="Hall N."/>
            <person name="Watson M."/>
            <person name="Adriaenssens E.M."/>
            <person name="Foster-Nyarko E."/>
            <person name="Jarju S."/>
            <person name="Secka A."/>
            <person name="Antonio M."/>
            <person name="Oren A."/>
            <person name="Chaudhuri R.R."/>
            <person name="La Ragione R."/>
            <person name="Hildebrand F."/>
            <person name="Pallen M.J."/>
        </authorList>
    </citation>
    <scope>NUCLEOTIDE SEQUENCE</scope>
    <source>
        <strain evidence="16">ChiBcec8-14828</strain>
    </source>
</reference>
<dbReference type="Proteomes" id="UP000824209">
    <property type="component" value="Unassembled WGS sequence"/>
</dbReference>
<evidence type="ECO:0000313" key="16">
    <source>
        <dbReference type="EMBL" id="HJB40758.1"/>
    </source>
</evidence>
<dbReference type="InterPro" id="IPR012131">
    <property type="entry name" value="Hstdl_DH"/>
</dbReference>
<dbReference type="PANTHER" id="PTHR21256:SF2">
    <property type="entry name" value="HISTIDINE BIOSYNTHESIS TRIFUNCTIONAL PROTEIN"/>
    <property type="match status" value="1"/>
</dbReference>